<feature type="non-terminal residue" evidence="2">
    <location>
        <position position="1"/>
    </location>
</feature>
<dbReference type="EMBL" id="AGNL01002034">
    <property type="protein sequence ID" value="EJK76536.1"/>
    <property type="molecule type" value="Genomic_DNA"/>
</dbReference>
<dbReference type="Proteomes" id="UP000266841">
    <property type="component" value="Unassembled WGS sequence"/>
</dbReference>
<protein>
    <submittedName>
        <fullName evidence="2">Uncharacterized protein</fullName>
    </submittedName>
</protein>
<feature type="region of interest" description="Disordered" evidence="1">
    <location>
        <begin position="57"/>
        <end position="77"/>
    </location>
</feature>
<feature type="compositionally biased region" description="Basic and acidic residues" evidence="1">
    <location>
        <begin position="60"/>
        <end position="70"/>
    </location>
</feature>
<evidence type="ECO:0000313" key="2">
    <source>
        <dbReference type="EMBL" id="EJK76536.1"/>
    </source>
</evidence>
<accession>K0TMU8</accession>
<feature type="compositionally biased region" description="Polar residues" evidence="1">
    <location>
        <begin position="302"/>
        <end position="313"/>
    </location>
</feature>
<feature type="region of interest" description="Disordered" evidence="1">
    <location>
        <begin position="113"/>
        <end position="159"/>
    </location>
</feature>
<feature type="region of interest" description="Disordered" evidence="1">
    <location>
        <begin position="276"/>
        <end position="359"/>
    </location>
</feature>
<feature type="region of interest" description="Disordered" evidence="1">
    <location>
        <begin position="1"/>
        <end position="22"/>
    </location>
</feature>
<evidence type="ECO:0000313" key="3">
    <source>
        <dbReference type="Proteomes" id="UP000266841"/>
    </source>
</evidence>
<evidence type="ECO:0000256" key="1">
    <source>
        <dbReference type="SAM" id="MobiDB-lite"/>
    </source>
</evidence>
<proteinExistence type="predicted"/>
<keyword evidence="3" id="KW-1185">Reference proteome</keyword>
<gene>
    <name evidence="2" type="ORF">THAOC_01695</name>
</gene>
<comment type="caution">
    <text evidence="2">The sequence shown here is derived from an EMBL/GenBank/DDBJ whole genome shotgun (WGS) entry which is preliminary data.</text>
</comment>
<name>K0TMU8_THAOC</name>
<organism evidence="2 3">
    <name type="scientific">Thalassiosira oceanica</name>
    <name type="common">Marine diatom</name>
    <dbReference type="NCBI Taxonomy" id="159749"/>
    <lineage>
        <taxon>Eukaryota</taxon>
        <taxon>Sar</taxon>
        <taxon>Stramenopiles</taxon>
        <taxon>Ochrophyta</taxon>
        <taxon>Bacillariophyta</taxon>
        <taxon>Coscinodiscophyceae</taxon>
        <taxon>Thalassiosirophycidae</taxon>
        <taxon>Thalassiosirales</taxon>
        <taxon>Thalassiosiraceae</taxon>
        <taxon>Thalassiosira</taxon>
    </lineage>
</organism>
<reference evidence="2 3" key="1">
    <citation type="journal article" date="2012" name="Genome Biol.">
        <title>Genome and low-iron response of an oceanic diatom adapted to chronic iron limitation.</title>
        <authorList>
            <person name="Lommer M."/>
            <person name="Specht M."/>
            <person name="Roy A.S."/>
            <person name="Kraemer L."/>
            <person name="Andreson R."/>
            <person name="Gutowska M.A."/>
            <person name="Wolf J."/>
            <person name="Bergner S.V."/>
            <person name="Schilhabel M.B."/>
            <person name="Klostermeier U.C."/>
            <person name="Beiko R.G."/>
            <person name="Rosenstiel P."/>
            <person name="Hippler M."/>
            <person name="Laroche J."/>
        </authorList>
    </citation>
    <scope>NUCLEOTIDE SEQUENCE [LARGE SCALE GENOMIC DNA]</scope>
    <source>
        <strain evidence="2 3">CCMP1005</strain>
    </source>
</reference>
<sequence>TVHSPTSAGRGPSGPSRAGMSRFPRAALVLRRDRHAGARRVVIDRREGFLGGVASSGDALGDRSPCDRSNGRSRGGLVWRTGGTLQLWTERARQGGRGKPLGVGFRTAMKTHSIGDSRPAAGRRPPVTRGADGTRGGEGVERRERAFPGGEGGGGAGPPVLSLAGQWEGDGDRVRCRPIPPALGTSDGTRGSCEVCHRVPLNREEPILTAKAAVVATAKRVRMRCAALLRSRTFSFDVAVPGVERSAADRRFEGKLQSSKRGSREATFRPIPVTEGRSAARTTRGVAGQPCPGSEMHVSRRATWSNFGDSSSLRVGPGVDPSLPMERARRSGPTTLELKELEARRGSATSTRDDARGAN</sequence>
<feature type="compositionally biased region" description="Basic and acidic residues" evidence="1">
    <location>
        <begin position="337"/>
        <end position="359"/>
    </location>
</feature>
<dbReference type="AlphaFoldDB" id="K0TMU8"/>